<protein>
    <recommendedName>
        <fullName evidence="3">PIN domain-containing protein</fullName>
    </recommendedName>
</protein>
<sequence>MALQRGDQILVDTNVIIEAHRVGCWRGMASEFRLITVEKVVEETQTGHQNRAEEQHIDQATLREQLDQVAAVSRSQLAAIDLDYPAHGLDAGEHHLVAFARTMEEPAWLLNSPDKGTIRFCGESDWLERLISLEAMANALGMPHAGRLRGNHREEWLRRQVNQFRFGLS</sequence>
<evidence type="ECO:0000313" key="2">
    <source>
        <dbReference type="Proteomes" id="UP000315400"/>
    </source>
</evidence>
<gene>
    <name evidence="1" type="ORF">FKY71_07380</name>
</gene>
<dbReference type="AlphaFoldDB" id="A0A540VSD8"/>
<dbReference type="EMBL" id="VIFK01000045">
    <property type="protein sequence ID" value="TQE99684.1"/>
    <property type="molecule type" value="Genomic_DNA"/>
</dbReference>
<dbReference type="Proteomes" id="UP000315400">
    <property type="component" value="Unassembled WGS sequence"/>
</dbReference>
<evidence type="ECO:0008006" key="3">
    <source>
        <dbReference type="Google" id="ProtNLM"/>
    </source>
</evidence>
<name>A0A540VSD8_9GAMM</name>
<proteinExistence type="predicted"/>
<reference evidence="1 2" key="1">
    <citation type="submission" date="2019-06" db="EMBL/GenBank/DDBJ databases">
        <title>Metagenome assembled Genome of Spiribacter salinus SL48-SHIP from the microbial mat of Salt Lake 48 (Novosibirsk region, Russia).</title>
        <authorList>
            <person name="Shipova A."/>
            <person name="Rozanov A.S."/>
            <person name="Bryanskaya A.V."/>
            <person name="Peltek S.E."/>
        </authorList>
    </citation>
    <scope>NUCLEOTIDE SEQUENCE [LARGE SCALE GENOMIC DNA]</scope>
    <source>
        <strain evidence="1">SL48-SHIP-2</strain>
    </source>
</reference>
<accession>A0A540VSD8</accession>
<organism evidence="1 2">
    <name type="scientific">Spiribacter salinus</name>
    <dbReference type="NCBI Taxonomy" id="1335746"/>
    <lineage>
        <taxon>Bacteria</taxon>
        <taxon>Pseudomonadati</taxon>
        <taxon>Pseudomonadota</taxon>
        <taxon>Gammaproteobacteria</taxon>
        <taxon>Chromatiales</taxon>
        <taxon>Ectothiorhodospiraceae</taxon>
        <taxon>Spiribacter</taxon>
    </lineage>
</organism>
<comment type="caution">
    <text evidence="1">The sequence shown here is derived from an EMBL/GenBank/DDBJ whole genome shotgun (WGS) entry which is preliminary data.</text>
</comment>
<evidence type="ECO:0000313" key="1">
    <source>
        <dbReference type="EMBL" id="TQE99684.1"/>
    </source>
</evidence>